<keyword evidence="2 3" id="KW-0413">Isomerase</keyword>
<protein>
    <submittedName>
        <fullName evidence="3">Amino acid racemase</fullName>
        <ecNumber evidence="3">5.1.1.-</ecNumber>
    </submittedName>
</protein>
<dbReference type="NCBIfam" id="TIGR00035">
    <property type="entry name" value="asp_race"/>
    <property type="match status" value="1"/>
</dbReference>
<comment type="caution">
    <text evidence="3">The sequence shown here is derived from an EMBL/GenBank/DDBJ whole genome shotgun (WGS) entry which is preliminary data.</text>
</comment>
<dbReference type="AlphaFoldDB" id="A0A6N8SHS3"/>
<gene>
    <name evidence="3" type="ORF">GR138_25800</name>
</gene>
<evidence type="ECO:0000256" key="1">
    <source>
        <dbReference type="ARBA" id="ARBA00007847"/>
    </source>
</evidence>
<accession>A0A6N8SHS3</accession>
<dbReference type="Proteomes" id="UP000435802">
    <property type="component" value="Unassembled WGS sequence"/>
</dbReference>
<comment type="similarity">
    <text evidence="1">Belongs to the aspartate/glutamate racemases family.</text>
</comment>
<dbReference type="RefSeq" id="WP_160862118.1">
    <property type="nucleotide sequence ID" value="NZ_WUMK01000011.1"/>
</dbReference>
<dbReference type="EMBL" id="WUMK01000011">
    <property type="protein sequence ID" value="MXN48625.1"/>
    <property type="molecule type" value="Genomic_DNA"/>
</dbReference>
<dbReference type="SUPFAM" id="SSF53681">
    <property type="entry name" value="Aspartate/glutamate racemase"/>
    <property type="match status" value="2"/>
</dbReference>
<dbReference type="PANTHER" id="PTHR21198:SF7">
    <property type="entry name" value="ASPARTATE-GLUTAMATE RACEMASE FAMILY"/>
    <property type="match status" value="1"/>
</dbReference>
<organism evidence="3 4">
    <name type="scientific">Shinella kummerowiae</name>
    <dbReference type="NCBI Taxonomy" id="417745"/>
    <lineage>
        <taxon>Bacteria</taxon>
        <taxon>Pseudomonadati</taxon>
        <taxon>Pseudomonadota</taxon>
        <taxon>Alphaproteobacteria</taxon>
        <taxon>Hyphomicrobiales</taxon>
        <taxon>Rhizobiaceae</taxon>
        <taxon>Shinella</taxon>
    </lineage>
</organism>
<proteinExistence type="inferred from homology"/>
<keyword evidence="4" id="KW-1185">Reference proteome</keyword>
<dbReference type="InterPro" id="IPR004380">
    <property type="entry name" value="Asp_race"/>
</dbReference>
<evidence type="ECO:0000256" key="2">
    <source>
        <dbReference type="ARBA" id="ARBA00023235"/>
    </source>
</evidence>
<dbReference type="InterPro" id="IPR015942">
    <property type="entry name" value="Asp/Glu/hydantoin_racemase"/>
</dbReference>
<name>A0A6N8SHS3_9HYPH</name>
<dbReference type="PANTHER" id="PTHR21198">
    <property type="entry name" value="GLUTAMATE RACEMASE"/>
    <property type="match status" value="1"/>
</dbReference>
<sequence>MRRRVGILGGMGPEATILIMQKVLAAVHADDDADHVPLIVDQNPQVPSRIKHLIEGTGSDPAPILADMARRLAAGGAEAVAMPCNTAHHYAPAIRAAVDVPFLDMIELSADRAAQLTGAGGSVGILASPAVQKVGLFDGPLTKRGLTPIYPDSEAAGHMLSAIRLIKAEGPCLAAREILRAVSADLASRGAGVQMIACTEFSLIADAAAGAATVFDTLDCLVEEIVRFSGATPISAPRHLS</sequence>
<dbReference type="Gene3D" id="3.40.50.1860">
    <property type="match status" value="2"/>
</dbReference>
<dbReference type="EC" id="5.1.1.-" evidence="3"/>
<evidence type="ECO:0000313" key="3">
    <source>
        <dbReference type="EMBL" id="MXN48625.1"/>
    </source>
</evidence>
<dbReference type="OrthoDB" id="9803739at2"/>
<dbReference type="GO" id="GO:0047661">
    <property type="term" value="F:amino-acid racemase activity"/>
    <property type="evidence" value="ECO:0007669"/>
    <property type="project" value="InterPro"/>
</dbReference>
<evidence type="ECO:0000313" key="4">
    <source>
        <dbReference type="Proteomes" id="UP000435802"/>
    </source>
</evidence>
<reference evidence="3 4" key="1">
    <citation type="submission" date="2019-12" db="EMBL/GenBank/DDBJ databases">
        <title>Shinella kummerowiae sp. nov., a symbiotic bacterium isolated from root nodules of the herbal legume Kummerowia stipulacea.</title>
        <authorList>
            <person name="Gao J."/>
        </authorList>
    </citation>
    <scope>NUCLEOTIDE SEQUENCE [LARGE SCALE GENOMIC DNA]</scope>
    <source>
        <strain evidence="3 4">CCBAU 25048</strain>
    </source>
</reference>
<dbReference type="Pfam" id="PF01177">
    <property type="entry name" value="Asp_Glu_race"/>
    <property type="match status" value="1"/>
</dbReference>
<dbReference type="InterPro" id="IPR001920">
    <property type="entry name" value="Asp/Glu_race"/>
</dbReference>